<proteinExistence type="predicted"/>
<gene>
    <name evidence="1" type="ORF">METZ01_LOCUS305066</name>
</gene>
<sequence>MVGCTTSTITNLTPRALPRSQTGLYTVEAMFRSNQRALDADSMKPIVIFNNQAFPMRKTQLTEGRWETLVPIPEGTKVINYHFKFDYEYSAVLMRGADSKLSPPYHLQIVDESSIGNLLMLRE</sequence>
<dbReference type="AlphaFoldDB" id="A0A382MXL5"/>
<evidence type="ECO:0000313" key="1">
    <source>
        <dbReference type="EMBL" id="SVC52212.1"/>
    </source>
</evidence>
<reference evidence="1" key="1">
    <citation type="submission" date="2018-05" db="EMBL/GenBank/DDBJ databases">
        <authorList>
            <person name="Lanie J.A."/>
            <person name="Ng W.-L."/>
            <person name="Kazmierczak K.M."/>
            <person name="Andrzejewski T.M."/>
            <person name="Davidsen T.M."/>
            <person name="Wayne K.J."/>
            <person name="Tettelin H."/>
            <person name="Glass J.I."/>
            <person name="Rusch D."/>
            <person name="Podicherti R."/>
            <person name="Tsui H.-C.T."/>
            <person name="Winkler M.E."/>
        </authorList>
    </citation>
    <scope>NUCLEOTIDE SEQUENCE</scope>
</reference>
<dbReference type="EMBL" id="UINC01095823">
    <property type="protein sequence ID" value="SVC52212.1"/>
    <property type="molecule type" value="Genomic_DNA"/>
</dbReference>
<name>A0A382MXL5_9ZZZZ</name>
<protein>
    <submittedName>
        <fullName evidence="1">Uncharacterized protein</fullName>
    </submittedName>
</protein>
<organism evidence="1">
    <name type="scientific">marine metagenome</name>
    <dbReference type="NCBI Taxonomy" id="408172"/>
    <lineage>
        <taxon>unclassified sequences</taxon>
        <taxon>metagenomes</taxon>
        <taxon>ecological metagenomes</taxon>
    </lineage>
</organism>
<accession>A0A382MXL5</accession>